<evidence type="ECO:0000313" key="7">
    <source>
        <dbReference type="EMBL" id="GBL45768.1"/>
    </source>
</evidence>
<dbReference type="Gene3D" id="2.70.50.60">
    <property type="entry name" value="abc- transporter (atp binding component) like domain"/>
    <property type="match status" value="1"/>
</dbReference>
<dbReference type="PROSITE" id="PS50893">
    <property type="entry name" value="ABC_TRANSPORTER_2"/>
    <property type="match status" value="1"/>
</dbReference>
<reference evidence="7 8" key="1">
    <citation type="journal article" date="2019" name="Front. Microbiol.">
        <title>Genomes of Neutrophilic Sulfur-Oxidizing Chemolithoautotrophs Representing 9 Proteobacterial Species From 8 Genera.</title>
        <authorList>
            <person name="Watanabe T."/>
            <person name="Kojima H."/>
            <person name="Umezawa K."/>
            <person name="Hori C."/>
            <person name="Takasuka T.E."/>
            <person name="Kato Y."/>
            <person name="Fukui M."/>
        </authorList>
    </citation>
    <scope>NUCLEOTIDE SEQUENCE [LARGE SCALE GENOMIC DNA]</scope>
    <source>
        <strain evidence="7 8">TTN</strain>
    </source>
</reference>
<dbReference type="InterPro" id="IPR050683">
    <property type="entry name" value="Bact_Polysacc_Export_ATP-bd"/>
</dbReference>
<dbReference type="GO" id="GO:0016887">
    <property type="term" value="F:ATP hydrolysis activity"/>
    <property type="evidence" value="ECO:0007669"/>
    <property type="project" value="InterPro"/>
</dbReference>
<dbReference type="EMBL" id="BGOW01000014">
    <property type="protein sequence ID" value="GBL45768.1"/>
    <property type="molecule type" value="Genomic_DNA"/>
</dbReference>
<evidence type="ECO:0000256" key="5">
    <source>
        <dbReference type="ARBA" id="ARBA00022840"/>
    </source>
</evidence>
<dbReference type="GO" id="GO:0016020">
    <property type="term" value="C:membrane"/>
    <property type="evidence" value="ECO:0007669"/>
    <property type="project" value="InterPro"/>
</dbReference>
<organism evidence="7 8">
    <name type="scientific">Sulfuriferula multivorans</name>
    <dbReference type="NCBI Taxonomy" id="1559896"/>
    <lineage>
        <taxon>Bacteria</taxon>
        <taxon>Pseudomonadati</taxon>
        <taxon>Pseudomonadota</taxon>
        <taxon>Betaproteobacteria</taxon>
        <taxon>Nitrosomonadales</taxon>
        <taxon>Sulfuricellaceae</taxon>
        <taxon>Sulfuriferula</taxon>
    </lineage>
</organism>
<feature type="domain" description="ABC transporter" evidence="6">
    <location>
        <begin position="21"/>
        <end position="251"/>
    </location>
</feature>
<dbReference type="OrthoDB" id="9778870at2"/>
<dbReference type="CDD" id="cd03220">
    <property type="entry name" value="ABC_KpsT_Wzt"/>
    <property type="match status" value="1"/>
</dbReference>
<dbReference type="Pfam" id="PF14524">
    <property type="entry name" value="Wzt_C"/>
    <property type="match status" value="1"/>
</dbReference>
<dbReference type="RefSeq" id="WP_124704565.1">
    <property type="nucleotide sequence ID" value="NZ_BGOW01000014.1"/>
</dbReference>
<comment type="caution">
    <text evidence="7">The sequence shown here is derived from an EMBL/GenBank/DDBJ whole genome shotgun (WGS) entry which is preliminary data.</text>
</comment>
<accession>A0A401JDL8</accession>
<dbReference type="InterPro" id="IPR029439">
    <property type="entry name" value="Wzt_C"/>
</dbReference>
<keyword evidence="8" id="KW-1185">Reference proteome</keyword>
<dbReference type="InterPro" id="IPR027417">
    <property type="entry name" value="P-loop_NTPase"/>
</dbReference>
<dbReference type="GO" id="GO:0005524">
    <property type="term" value="F:ATP binding"/>
    <property type="evidence" value="ECO:0007669"/>
    <property type="project" value="UniProtKB-KW"/>
</dbReference>
<evidence type="ECO:0000256" key="1">
    <source>
        <dbReference type="ARBA" id="ARBA00005417"/>
    </source>
</evidence>
<dbReference type="PANTHER" id="PTHR46743">
    <property type="entry name" value="TEICHOIC ACIDS EXPORT ATP-BINDING PROTEIN TAGH"/>
    <property type="match status" value="1"/>
</dbReference>
<dbReference type="InterPro" id="IPR015860">
    <property type="entry name" value="ABC_transpr_TagH-like"/>
</dbReference>
<dbReference type="SMART" id="SM00382">
    <property type="entry name" value="AAA"/>
    <property type="match status" value="1"/>
</dbReference>
<comment type="similarity">
    <text evidence="1">Belongs to the ABC transporter superfamily.</text>
</comment>
<evidence type="ECO:0000256" key="4">
    <source>
        <dbReference type="ARBA" id="ARBA00022741"/>
    </source>
</evidence>
<sequence length="433" mass="48175">MSIIEVNHVTKEYKLGQIHSLKTTALNQWRRLTGQPVEERAPFKALDDVNFSIEAGEVVGIIGHNGAGKSTILKLLANISKPSSGSISVKGKVAPLIEVGAGLIGDLTGRENIYLNGAILGISKAEITRKFDEIVAFAELEEFIDTPIKRYSSGMQVRLGFSIATSVESDILIVDEVLAVGDLAFQRKCFDRMEDLIKRQGKTVLLVSHNIRQVQRLCSRVIMLDHGRINLDGTPQAVCDSFYEQSDEKIKASTVLAPTRTDTSGELELMELYFLDHDDQRTDRLSYNHDCVVHFRIRALQRLDEVTFGFGFHTTDFLYLTTHNSEEQLHISHLPPGEHEIVCKIARLPLLPGVYSLRFGVTAGQAAGGIFYGENLKHFQVVGDVPITVREGFFALDAHWLLEGREVAEIPAISPNTCHICNAVHNRSIFEEK</sequence>
<dbReference type="Pfam" id="PF00005">
    <property type="entry name" value="ABC_tran"/>
    <property type="match status" value="1"/>
</dbReference>
<dbReference type="Gene3D" id="3.40.50.300">
    <property type="entry name" value="P-loop containing nucleotide triphosphate hydrolases"/>
    <property type="match status" value="1"/>
</dbReference>
<dbReference type="AlphaFoldDB" id="A0A401JDL8"/>
<dbReference type="GO" id="GO:0140359">
    <property type="term" value="F:ABC-type transporter activity"/>
    <property type="evidence" value="ECO:0007669"/>
    <property type="project" value="InterPro"/>
</dbReference>
<keyword evidence="2" id="KW-0813">Transport</keyword>
<keyword evidence="3" id="KW-0472">Membrane</keyword>
<evidence type="ECO:0000256" key="3">
    <source>
        <dbReference type="ARBA" id="ARBA00022475"/>
    </source>
</evidence>
<proteinExistence type="inferred from homology"/>
<gene>
    <name evidence="7" type="ORF">SFMTTN_1579</name>
</gene>
<evidence type="ECO:0000256" key="2">
    <source>
        <dbReference type="ARBA" id="ARBA00022448"/>
    </source>
</evidence>
<keyword evidence="5 7" id="KW-0067">ATP-binding</keyword>
<dbReference type="PANTHER" id="PTHR46743:SF2">
    <property type="entry name" value="TEICHOIC ACIDS EXPORT ATP-BINDING PROTEIN TAGH"/>
    <property type="match status" value="1"/>
</dbReference>
<keyword evidence="4" id="KW-0547">Nucleotide-binding</keyword>
<dbReference type="InterPro" id="IPR003593">
    <property type="entry name" value="AAA+_ATPase"/>
</dbReference>
<dbReference type="PROSITE" id="PS00211">
    <property type="entry name" value="ABC_TRANSPORTER_1"/>
    <property type="match status" value="1"/>
</dbReference>
<evidence type="ECO:0000313" key="8">
    <source>
        <dbReference type="Proteomes" id="UP000286806"/>
    </source>
</evidence>
<dbReference type="InterPro" id="IPR017871">
    <property type="entry name" value="ABC_transporter-like_CS"/>
</dbReference>
<keyword evidence="3" id="KW-1003">Cell membrane</keyword>
<dbReference type="InterPro" id="IPR003439">
    <property type="entry name" value="ABC_transporter-like_ATP-bd"/>
</dbReference>
<protein>
    <submittedName>
        <fullName evidence="7">Teichoic acid export ATP-binding protein TagH</fullName>
    </submittedName>
</protein>
<dbReference type="CDD" id="cd10147">
    <property type="entry name" value="Wzt_C-like"/>
    <property type="match status" value="1"/>
</dbReference>
<dbReference type="Proteomes" id="UP000286806">
    <property type="component" value="Unassembled WGS sequence"/>
</dbReference>
<name>A0A401JDL8_9PROT</name>
<dbReference type="SUPFAM" id="SSF52540">
    <property type="entry name" value="P-loop containing nucleoside triphosphate hydrolases"/>
    <property type="match status" value="1"/>
</dbReference>
<evidence type="ECO:0000259" key="6">
    <source>
        <dbReference type="PROSITE" id="PS50893"/>
    </source>
</evidence>